<feature type="domain" description="HTH tetR-type" evidence="5">
    <location>
        <begin position="4"/>
        <end position="64"/>
    </location>
</feature>
<keyword evidence="7" id="KW-1185">Reference proteome</keyword>
<dbReference type="Pfam" id="PF00440">
    <property type="entry name" value="TetR_N"/>
    <property type="match status" value="1"/>
</dbReference>
<evidence type="ECO:0000313" key="7">
    <source>
        <dbReference type="Proteomes" id="UP001596220"/>
    </source>
</evidence>
<organism evidence="6 7">
    <name type="scientific">Saccharothrix lopnurensis</name>
    <dbReference type="NCBI Taxonomy" id="1670621"/>
    <lineage>
        <taxon>Bacteria</taxon>
        <taxon>Bacillati</taxon>
        <taxon>Actinomycetota</taxon>
        <taxon>Actinomycetes</taxon>
        <taxon>Pseudonocardiales</taxon>
        <taxon>Pseudonocardiaceae</taxon>
        <taxon>Saccharothrix</taxon>
    </lineage>
</organism>
<evidence type="ECO:0000256" key="4">
    <source>
        <dbReference type="PROSITE-ProRule" id="PRU00335"/>
    </source>
</evidence>
<dbReference type="RefSeq" id="WP_380639257.1">
    <property type="nucleotide sequence ID" value="NZ_JBHSQO010000033.1"/>
</dbReference>
<keyword evidence="2 4" id="KW-0238">DNA-binding</keyword>
<dbReference type="EMBL" id="JBHSQO010000033">
    <property type="protein sequence ID" value="MFC6092738.1"/>
    <property type="molecule type" value="Genomic_DNA"/>
</dbReference>
<reference evidence="7" key="1">
    <citation type="journal article" date="2019" name="Int. J. Syst. Evol. Microbiol.">
        <title>The Global Catalogue of Microorganisms (GCM) 10K type strain sequencing project: providing services to taxonomists for standard genome sequencing and annotation.</title>
        <authorList>
            <consortium name="The Broad Institute Genomics Platform"/>
            <consortium name="The Broad Institute Genome Sequencing Center for Infectious Disease"/>
            <person name="Wu L."/>
            <person name="Ma J."/>
        </authorList>
    </citation>
    <scope>NUCLEOTIDE SEQUENCE [LARGE SCALE GENOMIC DNA]</scope>
    <source>
        <strain evidence="7">CGMCC 4.7246</strain>
    </source>
</reference>
<dbReference type="SUPFAM" id="SSF46689">
    <property type="entry name" value="Homeodomain-like"/>
    <property type="match status" value="1"/>
</dbReference>
<keyword evidence="3" id="KW-0804">Transcription</keyword>
<feature type="DNA-binding region" description="H-T-H motif" evidence="4">
    <location>
        <begin position="27"/>
        <end position="46"/>
    </location>
</feature>
<name>A0ABW1PBC9_9PSEU</name>
<accession>A0ABW1PBC9</accession>
<proteinExistence type="predicted"/>
<dbReference type="Gene3D" id="1.10.357.10">
    <property type="entry name" value="Tetracycline Repressor, domain 2"/>
    <property type="match status" value="1"/>
</dbReference>
<dbReference type="PANTHER" id="PTHR30055">
    <property type="entry name" value="HTH-TYPE TRANSCRIPTIONAL REGULATOR RUTR"/>
    <property type="match status" value="1"/>
</dbReference>
<evidence type="ECO:0000256" key="1">
    <source>
        <dbReference type="ARBA" id="ARBA00023015"/>
    </source>
</evidence>
<evidence type="ECO:0000256" key="3">
    <source>
        <dbReference type="ARBA" id="ARBA00023163"/>
    </source>
</evidence>
<evidence type="ECO:0000256" key="2">
    <source>
        <dbReference type="ARBA" id="ARBA00023125"/>
    </source>
</evidence>
<dbReference type="PROSITE" id="PS50977">
    <property type="entry name" value="HTH_TETR_2"/>
    <property type="match status" value="1"/>
</dbReference>
<dbReference type="InterPro" id="IPR050109">
    <property type="entry name" value="HTH-type_TetR-like_transc_reg"/>
</dbReference>
<dbReference type="InterPro" id="IPR001647">
    <property type="entry name" value="HTH_TetR"/>
</dbReference>
<dbReference type="InterPro" id="IPR009057">
    <property type="entry name" value="Homeodomain-like_sf"/>
</dbReference>
<dbReference type="Proteomes" id="UP001596220">
    <property type="component" value="Unassembled WGS sequence"/>
</dbReference>
<protein>
    <submittedName>
        <fullName evidence="6">TetR/AcrR family transcriptional regulator</fullName>
    </submittedName>
</protein>
<sequence length="182" mass="19834">MRGQGARQRLLTAVVEHLAAHGLGEVSLRSLATAVGTSHRMLIYHFGSKEGLLVEVVREVEENQRAVLTSLRTDEPAEAAREFWRVLTDPALRAHERLFFELYGQAAQGRRGTTALLDGIVSRWVEPVAAVERARGFAPEVAEARARLGLAAARGLLLDLVATDDLDGVNAAMEQFITAMHG</sequence>
<keyword evidence="1" id="KW-0805">Transcription regulation</keyword>
<evidence type="ECO:0000313" key="6">
    <source>
        <dbReference type="EMBL" id="MFC6092738.1"/>
    </source>
</evidence>
<comment type="caution">
    <text evidence="6">The sequence shown here is derived from an EMBL/GenBank/DDBJ whole genome shotgun (WGS) entry which is preliminary data.</text>
</comment>
<evidence type="ECO:0000259" key="5">
    <source>
        <dbReference type="PROSITE" id="PS50977"/>
    </source>
</evidence>
<gene>
    <name evidence="6" type="ORF">ACFP3R_25985</name>
</gene>
<dbReference type="PANTHER" id="PTHR30055:SF234">
    <property type="entry name" value="HTH-TYPE TRANSCRIPTIONAL REGULATOR BETI"/>
    <property type="match status" value="1"/>
</dbReference>